<dbReference type="AlphaFoldDB" id="A0A3D9RLK3"/>
<name>A0A3D9RLK3_9FLAO</name>
<dbReference type="EMBL" id="QTTQ01000011">
    <property type="protein sequence ID" value="REE80770.1"/>
    <property type="molecule type" value="Genomic_DNA"/>
</dbReference>
<sequence>MVKLITYKIRDMKFNKIISLIIVSFLLVFSACDSIVDEEYLENTTDVAGVELSATQSTPGGNEITLDLVTPGINGYWDYNLGKALTDKVTFIYPIPGTATFTFTGTLGAEFFSKTIDVQIDQLDHALDQDWYDLVSEDTAGGKTWVFDGGPAPDGKMWWFMSAPGGPENAWSLWWNAAGDCCPPVDAAGKMKFDLNGAANFTYYSGPDASGTLGSFVLDVANKKLQVNGTNILGGATEGGDNPSGLYDIISLTEDELVLYAPNAAWATGWTYVFRPE</sequence>
<comment type="caution">
    <text evidence="1">The sequence shown here is derived from an EMBL/GenBank/DDBJ whole genome shotgun (WGS) entry which is preliminary data.</text>
</comment>
<keyword evidence="2" id="KW-1185">Reference proteome</keyword>
<dbReference type="RefSeq" id="WP_244923638.1">
    <property type="nucleotide sequence ID" value="NZ_QTTQ01000011.1"/>
</dbReference>
<dbReference type="PROSITE" id="PS51257">
    <property type="entry name" value="PROKAR_LIPOPROTEIN"/>
    <property type="match status" value="1"/>
</dbReference>
<proteinExistence type="predicted"/>
<gene>
    <name evidence="1" type="ORF">BX611_2423</name>
</gene>
<evidence type="ECO:0000313" key="1">
    <source>
        <dbReference type="EMBL" id="REE80770.1"/>
    </source>
</evidence>
<dbReference type="Proteomes" id="UP000256429">
    <property type="component" value="Unassembled WGS sequence"/>
</dbReference>
<evidence type="ECO:0000313" key="2">
    <source>
        <dbReference type="Proteomes" id="UP000256429"/>
    </source>
</evidence>
<accession>A0A3D9RLK3</accession>
<organism evidence="1 2">
    <name type="scientific">Lutibacter oceani</name>
    <dbReference type="NCBI Taxonomy" id="1853311"/>
    <lineage>
        <taxon>Bacteria</taxon>
        <taxon>Pseudomonadati</taxon>
        <taxon>Bacteroidota</taxon>
        <taxon>Flavobacteriia</taxon>
        <taxon>Flavobacteriales</taxon>
        <taxon>Flavobacteriaceae</taxon>
        <taxon>Lutibacter</taxon>
    </lineage>
</organism>
<reference evidence="1 2" key="1">
    <citation type="submission" date="2018-08" db="EMBL/GenBank/DDBJ databases">
        <title>Genomic Encyclopedia of Type Strains, Phase III (KMG-III): the genomes of soil and plant-associated and newly described type strains.</title>
        <authorList>
            <person name="Whitman W."/>
        </authorList>
    </citation>
    <scope>NUCLEOTIDE SEQUENCE [LARGE SCALE GENOMIC DNA]</scope>
    <source>
        <strain evidence="1 2">325-5</strain>
    </source>
</reference>
<protein>
    <submittedName>
        <fullName evidence="1">Uncharacterized protein</fullName>
    </submittedName>
</protein>